<organism evidence="1 2">
    <name type="scientific">Ktedonobacter robiniae</name>
    <dbReference type="NCBI Taxonomy" id="2778365"/>
    <lineage>
        <taxon>Bacteria</taxon>
        <taxon>Bacillati</taxon>
        <taxon>Chloroflexota</taxon>
        <taxon>Ktedonobacteria</taxon>
        <taxon>Ktedonobacterales</taxon>
        <taxon>Ktedonobacteraceae</taxon>
        <taxon>Ktedonobacter</taxon>
    </lineage>
</organism>
<evidence type="ECO:0000313" key="2">
    <source>
        <dbReference type="Proteomes" id="UP000654345"/>
    </source>
</evidence>
<keyword evidence="2" id="KW-1185">Reference proteome</keyword>
<reference evidence="1 2" key="1">
    <citation type="journal article" date="2021" name="Int. J. Syst. Evol. Microbiol.">
        <title>Reticulibacter mediterranei gen. nov., sp. nov., within the new family Reticulibacteraceae fam. nov., and Ktedonospora formicarum gen. nov., sp. nov., Ktedonobacter robiniae sp. nov., Dictyobacter formicarum sp. nov. and Dictyobacter arantiisoli sp. nov., belonging to the class Ktedonobacteria.</title>
        <authorList>
            <person name="Yabe S."/>
            <person name="Zheng Y."/>
            <person name="Wang C.M."/>
            <person name="Sakai Y."/>
            <person name="Abe K."/>
            <person name="Yokota A."/>
            <person name="Donadio S."/>
            <person name="Cavaletti L."/>
            <person name="Monciardini P."/>
        </authorList>
    </citation>
    <scope>NUCLEOTIDE SEQUENCE [LARGE SCALE GENOMIC DNA]</scope>
    <source>
        <strain evidence="1 2">SOSP1-30</strain>
    </source>
</reference>
<protein>
    <submittedName>
        <fullName evidence="1">Uncharacterized protein</fullName>
    </submittedName>
</protein>
<dbReference type="Proteomes" id="UP000654345">
    <property type="component" value="Unassembled WGS sequence"/>
</dbReference>
<comment type="caution">
    <text evidence="1">The sequence shown here is derived from an EMBL/GenBank/DDBJ whole genome shotgun (WGS) entry which is preliminary data.</text>
</comment>
<sequence length="89" mass="9653">MSKGPESCFGNNLNLNKSHLFERSKGPIREQLYFLSTGGGLTINIVALLDKIAGAVAGTAGKAEDIRVAQRYRYDIHNCTVEATLLEGQ</sequence>
<name>A0ABQ3UN74_9CHLR</name>
<dbReference type="EMBL" id="BNJG01000001">
    <property type="protein sequence ID" value="GHO54170.1"/>
    <property type="molecule type" value="Genomic_DNA"/>
</dbReference>
<gene>
    <name evidence="1" type="ORF">KSB_26450</name>
</gene>
<proteinExistence type="predicted"/>
<evidence type="ECO:0000313" key="1">
    <source>
        <dbReference type="EMBL" id="GHO54170.1"/>
    </source>
</evidence>
<accession>A0ABQ3UN74</accession>